<comment type="caution">
    <text evidence="2">The sequence shown here is derived from an EMBL/GenBank/DDBJ whole genome shotgun (WGS) entry which is preliminary data.</text>
</comment>
<accession>A0ABS7YS94</accession>
<evidence type="ECO:0000313" key="3">
    <source>
        <dbReference type="Proteomes" id="UP001199044"/>
    </source>
</evidence>
<dbReference type="InterPro" id="IPR000182">
    <property type="entry name" value="GNAT_dom"/>
</dbReference>
<dbReference type="PROSITE" id="PS51186">
    <property type="entry name" value="GNAT"/>
    <property type="match status" value="1"/>
</dbReference>
<feature type="domain" description="N-acetyltransferase" evidence="1">
    <location>
        <begin position="18"/>
        <end position="164"/>
    </location>
</feature>
<evidence type="ECO:0000259" key="1">
    <source>
        <dbReference type="PROSITE" id="PS51186"/>
    </source>
</evidence>
<dbReference type="Pfam" id="PF00583">
    <property type="entry name" value="Acetyltransf_1"/>
    <property type="match status" value="1"/>
</dbReference>
<proteinExistence type="predicted"/>
<evidence type="ECO:0000313" key="2">
    <source>
        <dbReference type="EMBL" id="MCA2018548.1"/>
    </source>
</evidence>
<dbReference type="RefSeq" id="WP_225251921.1">
    <property type="nucleotide sequence ID" value="NZ_JAIWIU010000181.1"/>
</dbReference>
<keyword evidence="3" id="KW-1185">Reference proteome</keyword>
<dbReference type="CDD" id="cd04301">
    <property type="entry name" value="NAT_SF"/>
    <property type="match status" value="1"/>
</dbReference>
<sequence length="164" mass="19597">MALYFKPIDVDQDGHYCTQFRRDSYFCSFGHYQGVEESLHNYPERILTRQQDKRWHFWHVWSDEGAKSDCTLVGQLDFRDFSDYPETGYVHLMYVAPEHRSTQVAAEMEAFLKAQLKSCGCRYAILSVAQRNLRAIRHYQKHGWQCWKANPKHTEPFDFFRCEL</sequence>
<dbReference type="EMBL" id="JAIWIU010000181">
    <property type="protein sequence ID" value="MCA2018548.1"/>
    <property type="molecule type" value="Genomic_DNA"/>
</dbReference>
<dbReference type="InterPro" id="IPR016181">
    <property type="entry name" value="Acyl_CoA_acyltransferase"/>
</dbReference>
<dbReference type="Gene3D" id="3.40.630.30">
    <property type="match status" value="1"/>
</dbReference>
<organism evidence="2 3">
    <name type="scientific">Vibrio tritonius</name>
    <dbReference type="NCBI Taxonomy" id="1435069"/>
    <lineage>
        <taxon>Bacteria</taxon>
        <taxon>Pseudomonadati</taxon>
        <taxon>Pseudomonadota</taxon>
        <taxon>Gammaproteobacteria</taxon>
        <taxon>Vibrionales</taxon>
        <taxon>Vibrionaceae</taxon>
        <taxon>Vibrio</taxon>
    </lineage>
</organism>
<gene>
    <name evidence="2" type="ORF">LDJ79_20705</name>
</gene>
<dbReference type="Proteomes" id="UP001199044">
    <property type="component" value="Unassembled WGS sequence"/>
</dbReference>
<dbReference type="SUPFAM" id="SSF55729">
    <property type="entry name" value="Acyl-CoA N-acyltransferases (Nat)"/>
    <property type="match status" value="1"/>
</dbReference>
<reference evidence="3" key="1">
    <citation type="submission" date="2023-07" db="EMBL/GenBank/DDBJ databases">
        <title>Molecular identification of indigenous halophilic bacteria isolated from red sea cost, biodegradation of synthetic dyes and assessment of degraded metabolite toxicity.</title>
        <authorList>
            <person name="Chaieb K."/>
            <person name="Altayb H.N."/>
        </authorList>
    </citation>
    <scope>NUCLEOTIDE SEQUENCE [LARGE SCALE GENOMIC DNA]</scope>
    <source>
        <strain evidence="3">K20</strain>
    </source>
</reference>
<protein>
    <submittedName>
        <fullName evidence="2">GNAT family N-acetyltransferase</fullName>
    </submittedName>
</protein>
<name>A0ABS7YS94_9VIBR</name>